<evidence type="ECO:0000256" key="5">
    <source>
        <dbReference type="ARBA" id="ARBA00011771"/>
    </source>
</evidence>
<dbReference type="GO" id="GO:0051539">
    <property type="term" value="F:4 iron, 4 sulfur cluster binding"/>
    <property type="evidence" value="ECO:0007669"/>
    <property type="project" value="UniProtKB-KW"/>
</dbReference>
<keyword evidence="17" id="KW-1185">Reference proteome</keyword>
<gene>
    <name evidence="16" type="ordered locus">Selin_0443</name>
</gene>
<comment type="similarity">
    <text evidence="4">Belongs to the [NiFe]/[NiFeSe] hydrogenase small subunit family.</text>
</comment>
<feature type="domain" description="Cytochrome-c3 hydrogenase C-terminal" evidence="15">
    <location>
        <begin position="224"/>
        <end position="298"/>
    </location>
</feature>
<keyword evidence="6 13" id="KW-0004">4Fe-4S</keyword>
<dbReference type="Proteomes" id="UP000002572">
    <property type="component" value="Chromosome"/>
</dbReference>
<name>E6W070_DESIS</name>
<feature type="binding site" evidence="13">
    <location>
        <position position="57"/>
    </location>
    <ligand>
        <name>[4Fe-4S] cluster</name>
        <dbReference type="ChEBI" id="CHEBI:49883"/>
        <label>1</label>
    </ligand>
</feature>
<feature type="binding site" evidence="13">
    <location>
        <position position="153"/>
    </location>
    <ligand>
        <name>[4Fe-4S] cluster</name>
        <dbReference type="ChEBI" id="CHEBI:49883"/>
        <label>1</label>
    </ligand>
</feature>
<accession>E6W070</accession>
<dbReference type="Gene3D" id="4.10.480.10">
    <property type="entry name" value="Cytochrome-c3 hydrogenase, C-terminal domain"/>
    <property type="match status" value="1"/>
</dbReference>
<proteinExistence type="inferred from homology"/>
<dbReference type="GO" id="GO:0008901">
    <property type="term" value="F:ferredoxin hydrogenase activity"/>
    <property type="evidence" value="ECO:0007669"/>
    <property type="project" value="InterPro"/>
</dbReference>
<dbReference type="GO" id="GO:0009061">
    <property type="term" value="P:anaerobic respiration"/>
    <property type="evidence" value="ECO:0007669"/>
    <property type="project" value="TreeGrafter"/>
</dbReference>
<evidence type="ECO:0000313" key="16">
    <source>
        <dbReference type="EMBL" id="ADU65196.1"/>
    </source>
</evidence>
<dbReference type="eggNOG" id="COG1740">
    <property type="taxonomic scope" value="Bacteria"/>
</dbReference>
<dbReference type="GO" id="GO:0046872">
    <property type="term" value="F:metal ion binding"/>
    <property type="evidence" value="ECO:0007669"/>
    <property type="project" value="UniProtKB-KW"/>
</dbReference>
<dbReference type="InterPro" id="IPR006137">
    <property type="entry name" value="NADH_UbQ_OxRdtase-like_20kDa"/>
</dbReference>
<evidence type="ECO:0000256" key="12">
    <source>
        <dbReference type="ARBA" id="ARBA00023291"/>
    </source>
</evidence>
<dbReference type="GO" id="GO:0044569">
    <property type="term" value="C:[Ni-Fe] hydrogenase complex"/>
    <property type="evidence" value="ECO:0007669"/>
    <property type="project" value="TreeGrafter"/>
</dbReference>
<dbReference type="STRING" id="653733.Selin_0443"/>
<dbReference type="GO" id="GO:0009375">
    <property type="term" value="C:ferredoxin hydrogenase complex"/>
    <property type="evidence" value="ECO:0007669"/>
    <property type="project" value="InterPro"/>
</dbReference>
<feature type="binding site" evidence="13">
    <location>
        <position position="232"/>
    </location>
    <ligand>
        <name>[4Fe-4S] cluster</name>
        <dbReference type="ChEBI" id="CHEBI:49883"/>
        <label>2</label>
    </ligand>
</feature>
<dbReference type="Pfam" id="PF01058">
    <property type="entry name" value="Oxidored_q6"/>
    <property type="match status" value="1"/>
</dbReference>
<feature type="binding site" evidence="13">
    <location>
        <position position="289"/>
    </location>
    <ligand>
        <name>[3Fe-4S] cluster</name>
        <dbReference type="ChEBI" id="CHEBI:21137"/>
    </ligand>
</feature>
<comment type="cofactor">
    <cofactor evidence="1">
        <name>[3Fe-4S] cluster</name>
        <dbReference type="ChEBI" id="CHEBI:21137"/>
    </cofactor>
</comment>
<keyword evidence="12 13" id="KW-0003">3Fe-4S</keyword>
<dbReference type="InterPro" id="IPR001821">
    <property type="entry name" value="NiFe_hydrogenase_ssu"/>
</dbReference>
<keyword evidence="9" id="KW-0560">Oxidoreductase</keyword>
<feature type="domain" description="NADH:ubiquinone oxidoreductase-like 20kDa subunit" evidence="14">
    <location>
        <begin position="57"/>
        <end position="204"/>
    </location>
</feature>
<evidence type="ECO:0000256" key="4">
    <source>
        <dbReference type="ARBA" id="ARBA00006605"/>
    </source>
</evidence>
<reference evidence="16 17" key="1">
    <citation type="submission" date="2010-12" db="EMBL/GenBank/DDBJ databases">
        <title>Complete sequence of Desulfurispirillum indicum S5.</title>
        <authorList>
            <consortium name="US DOE Joint Genome Institute"/>
            <person name="Lucas S."/>
            <person name="Copeland A."/>
            <person name="Lapidus A."/>
            <person name="Cheng J.-F."/>
            <person name="Goodwin L."/>
            <person name="Pitluck S."/>
            <person name="Chertkov O."/>
            <person name="Held B."/>
            <person name="Detter J.C."/>
            <person name="Han C."/>
            <person name="Tapia R."/>
            <person name="Land M."/>
            <person name="Hauser L."/>
            <person name="Kyrpides N."/>
            <person name="Ivanova N."/>
            <person name="Mikhailova N."/>
            <person name="Haggblom M."/>
            <person name="Rauschenbach I."/>
            <person name="Bini E."/>
            <person name="Woyke T."/>
        </authorList>
    </citation>
    <scope>NUCLEOTIDE SEQUENCE [LARGE SCALE GENOMIC DNA]</scope>
    <source>
        <strain evidence="17">ATCC BAA-1389 / DSM 22839 / S5</strain>
    </source>
</reference>
<evidence type="ECO:0000256" key="1">
    <source>
        <dbReference type="ARBA" id="ARBA00001927"/>
    </source>
</evidence>
<dbReference type="GO" id="GO:0030313">
    <property type="term" value="C:cell envelope"/>
    <property type="evidence" value="ECO:0007669"/>
    <property type="project" value="UniProtKB-SubCell"/>
</dbReference>
<evidence type="ECO:0000259" key="15">
    <source>
        <dbReference type="Pfam" id="PF14720"/>
    </source>
</evidence>
<keyword evidence="10 13" id="KW-0408">Iron</keyword>
<dbReference type="Pfam" id="PF14720">
    <property type="entry name" value="NiFe_hyd_SSU_C"/>
    <property type="match status" value="1"/>
</dbReference>
<comment type="subcellular location">
    <subcellularLocation>
        <location evidence="3">Cell envelope</location>
    </subcellularLocation>
</comment>
<dbReference type="SUPFAM" id="SSF56770">
    <property type="entry name" value="HydA/Nqo6-like"/>
    <property type="match status" value="1"/>
</dbReference>
<comment type="cofactor">
    <cofactor evidence="2">
        <name>[4Fe-4S] cluster</name>
        <dbReference type="ChEBI" id="CHEBI:49883"/>
    </cofactor>
</comment>
<organism evidence="16 17">
    <name type="scientific">Desulfurispirillum indicum (strain ATCC BAA-1389 / DSM 22839 / S5)</name>
    <dbReference type="NCBI Taxonomy" id="653733"/>
    <lineage>
        <taxon>Bacteria</taxon>
        <taxon>Pseudomonadati</taxon>
        <taxon>Chrysiogenota</taxon>
        <taxon>Chrysiogenia</taxon>
        <taxon>Chrysiogenales</taxon>
        <taxon>Chrysiogenaceae</taxon>
        <taxon>Desulfurispirillum</taxon>
    </lineage>
</organism>
<dbReference type="AlphaFoldDB" id="E6W070"/>
<dbReference type="KEGG" id="din:Selin_0443"/>
<sequence length="314" mass="34727">MFTEISRNIDRRQALKRIFAAITAVGASSFLSFEDLLAADASPRKPLNILWLHGSSCTGCSCALLDIEKVPVLDVLTRFAHIVFHHDLSLATGDQVIAIKEKLLASEEPFVLVLEGSIPVSMPHTCMVGHRTMDSWMERILPKATACIAAGTCASFGGITKMPGMDTGCMGLLQYSSFKGYTTPLITLPGCPMKPEHLLYALLYFTAHGRPPASDRYGRPRHMFGRTVHDRCVNYADFQENYFARRIGEDGCLLKLGCQGMVTRSDCVVQGYNNNTNTCIRAGHPCIGCSGESFPRRVMFHSYDDSRDIIPRRP</sequence>
<dbReference type="Gene3D" id="3.40.50.700">
    <property type="entry name" value="NADH:ubiquinone oxidoreductase-like, 20kDa subunit"/>
    <property type="match status" value="1"/>
</dbReference>
<evidence type="ECO:0000256" key="10">
    <source>
        <dbReference type="ARBA" id="ARBA00023004"/>
    </source>
</evidence>
<feature type="binding site" evidence="13">
    <location>
        <position position="60"/>
    </location>
    <ligand>
        <name>[4Fe-4S] cluster</name>
        <dbReference type="ChEBI" id="CHEBI:49883"/>
        <label>1</label>
    </ligand>
</feature>
<feature type="binding site" evidence="13">
    <location>
        <position position="258"/>
    </location>
    <ligand>
        <name>[4Fe-4S] cluster</name>
        <dbReference type="ChEBI" id="CHEBI:49883"/>
        <label>2</label>
    </ligand>
</feature>
<dbReference type="PANTHER" id="PTHR30013">
    <property type="entry name" value="NIFE / NIFESE HYDROGENASE SMALL SUBUNIT FAMILY MEMBER"/>
    <property type="match status" value="1"/>
</dbReference>
<feature type="binding site" evidence="13">
    <location>
        <position position="229"/>
    </location>
    <ligand>
        <name>[4Fe-4S] cluster</name>
        <dbReference type="ChEBI" id="CHEBI:49883"/>
        <label>2</label>
    </ligand>
</feature>
<evidence type="ECO:0000313" key="17">
    <source>
        <dbReference type="Proteomes" id="UP000002572"/>
    </source>
</evidence>
<dbReference type="InterPro" id="IPR037148">
    <property type="entry name" value="NiFe-Hase_small_C_sf"/>
</dbReference>
<feature type="binding site" evidence="13">
    <location>
        <position position="286"/>
    </location>
    <ligand>
        <name>[3Fe-4S] cluster</name>
        <dbReference type="ChEBI" id="CHEBI:21137"/>
    </ligand>
</feature>
<evidence type="ECO:0000256" key="3">
    <source>
        <dbReference type="ARBA" id="ARBA00004196"/>
    </source>
</evidence>
<protein>
    <submittedName>
        <fullName evidence="16">Hydrogenase (NiFe) small subunit HydA</fullName>
    </submittedName>
</protein>
<dbReference type="InterPro" id="IPR037024">
    <property type="entry name" value="NiFe_Hase_small_N_sf"/>
</dbReference>
<keyword evidence="7 13" id="KW-0479">Metal-binding</keyword>
<dbReference type="InterPro" id="IPR027394">
    <property type="entry name" value="Cytochrome-c3_hydrogenase_C"/>
</dbReference>
<evidence type="ECO:0000259" key="14">
    <source>
        <dbReference type="Pfam" id="PF01058"/>
    </source>
</evidence>
<dbReference type="HOGENOM" id="CLU_046107_1_2_0"/>
<evidence type="ECO:0000256" key="2">
    <source>
        <dbReference type="ARBA" id="ARBA00001966"/>
    </source>
</evidence>
<keyword evidence="11 13" id="KW-0411">Iron-sulfur</keyword>
<dbReference type="PIRSF" id="PIRSF000310">
    <property type="entry name" value="NiFe_hyd_ssu"/>
    <property type="match status" value="1"/>
</dbReference>
<evidence type="ECO:0000256" key="11">
    <source>
        <dbReference type="ARBA" id="ARBA00023014"/>
    </source>
</evidence>
<dbReference type="PANTHER" id="PTHR30013:SF7">
    <property type="entry name" value="HYDROGENASE-2 SMALL CHAIN"/>
    <property type="match status" value="1"/>
</dbReference>
<dbReference type="GO" id="GO:0051538">
    <property type="term" value="F:3 iron, 4 sulfur cluster binding"/>
    <property type="evidence" value="ECO:0007669"/>
    <property type="project" value="UniProtKB-KW"/>
</dbReference>
<feature type="binding site" evidence="13">
    <location>
        <position position="252"/>
    </location>
    <ligand>
        <name>[4Fe-4S] cluster</name>
        <dbReference type="ChEBI" id="CHEBI:49883"/>
        <label>2</label>
    </ligand>
</feature>
<evidence type="ECO:0000256" key="9">
    <source>
        <dbReference type="ARBA" id="ARBA00023002"/>
    </source>
</evidence>
<evidence type="ECO:0000256" key="13">
    <source>
        <dbReference type="PIRSR" id="PIRSR000310-1"/>
    </source>
</evidence>
<dbReference type="EMBL" id="CP002432">
    <property type="protein sequence ID" value="ADU65196.1"/>
    <property type="molecule type" value="Genomic_DNA"/>
</dbReference>
<dbReference type="GO" id="GO:0009055">
    <property type="term" value="F:electron transfer activity"/>
    <property type="evidence" value="ECO:0007669"/>
    <property type="project" value="TreeGrafter"/>
</dbReference>
<dbReference type="RefSeq" id="WP_013505085.1">
    <property type="nucleotide sequence ID" value="NC_014836.1"/>
</dbReference>
<feature type="binding site" evidence="13">
    <location>
        <position position="191"/>
    </location>
    <ligand>
        <name>[4Fe-4S] cluster</name>
        <dbReference type="ChEBI" id="CHEBI:49883"/>
        <label>1</label>
    </ligand>
</feature>
<dbReference type="InParanoid" id="E6W070"/>
<evidence type="ECO:0000256" key="7">
    <source>
        <dbReference type="ARBA" id="ARBA00022723"/>
    </source>
</evidence>
<dbReference type="PRINTS" id="PR00614">
    <property type="entry name" value="NIHGNASESMLL"/>
</dbReference>
<comment type="subunit">
    <text evidence="5">Heterodimer of a large and a small subunit.</text>
</comment>
<keyword evidence="8" id="KW-0732">Signal</keyword>
<feature type="binding site" evidence="13">
    <location>
        <position position="267"/>
    </location>
    <ligand>
        <name>[3Fe-4S] cluster</name>
        <dbReference type="ChEBI" id="CHEBI:21137"/>
    </ligand>
</feature>
<evidence type="ECO:0000256" key="8">
    <source>
        <dbReference type="ARBA" id="ARBA00022729"/>
    </source>
</evidence>
<evidence type="ECO:0000256" key="6">
    <source>
        <dbReference type="ARBA" id="ARBA00022485"/>
    </source>
</evidence>
<dbReference type="GO" id="GO:0016020">
    <property type="term" value="C:membrane"/>
    <property type="evidence" value="ECO:0007669"/>
    <property type="project" value="TreeGrafter"/>
</dbReference>